<organism evidence="4 6">
    <name type="scientific">Puccinia graminis f. sp. tritici</name>
    <dbReference type="NCBI Taxonomy" id="56615"/>
    <lineage>
        <taxon>Eukaryota</taxon>
        <taxon>Fungi</taxon>
        <taxon>Dikarya</taxon>
        <taxon>Basidiomycota</taxon>
        <taxon>Pucciniomycotina</taxon>
        <taxon>Pucciniomycetes</taxon>
        <taxon>Pucciniales</taxon>
        <taxon>Pucciniaceae</taxon>
        <taxon>Puccinia</taxon>
    </lineage>
</organism>
<dbReference type="PANTHER" id="PTHR38046:SF1">
    <property type="entry name" value="CRYPTIC LOCI REGULATOR 2"/>
    <property type="match status" value="1"/>
</dbReference>
<evidence type="ECO:0000259" key="2">
    <source>
        <dbReference type="Pfam" id="PF10383"/>
    </source>
</evidence>
<evidence type="ECO:0008006" key="8">
    <source>
        <dbReference type="Google" id="ProtNLM"/>
    </source>
</evidence>
<feature type="domain" description="Cryptic loci regulator 2 C-terminal" evidence="2">
    <location>
        <begin position="417"/>
        <end position="558"/>
    </location>
</feature>
<dbReference type="InterPro" id="IPR031915">
    <property type="entry name" value="Clr2_N"/>
</dbReference>
<comment type="caution">
    <text evidence="4">The sequence shown here is derived from an EMBL/GenBank/DDBJ whole genome shotgun (WGS) entry which is preliminary data.</text>
</comment>
<sequence length="682" mass="77010">MQNHDRLIVDDSETPTWSRLAKKIRIDPSNLVPGLPKISLLVSDGTFAQPSGTSIHTEYNENIKSHHWERVQADSNVQRMWLKTLGQGLAAHFSIGRERDKFTLSDFPAGYQLFYHVKDSRRTSYLFGYPNKKNLKLKFRTAAEFLPHLTWLASQGGKDNNCTCKYCQSGAFGVEGLQATTPSTGSHSVERDNREHASQDEIEEIKPTSHKLGRHETNSNYRPLELVWCELDFKDSKLRLDSKYWPGICQQTEVNIEACEVVDLATGENQLAPQMIAQRDRDEDSTTWKLKKEVHQKQYWSVQLLGLSDSVMRTESQLLPWLYRPIEESVWSVISTGKLPIPEYVLDPSKPMPSLASLSNPVIGRLHFQLAIQIGAEIEGVWAPAQYSKAPRTILEIPDEKQSLSSDNFARSDCTQCKAVWLGAEKICTQDLVRLKLLENPHHTSPDVVNFDTITSKQVLFLHINFFRKNQHSKSAIAGGRIFELVPQKASEESIAASALRPSKNAWLRQCADEVPKGAILTSPGELPPAPKGFKFSQITPDHSIHHLEIGCIAGRYYSPRIDHDRLGRLRHHFATKSEPGNPTHNSDDPKLKGLASLLGVRSGQENFLRFTKARASRDEILLEAARKSKKMVRTTYVNSLPTRKIPKETKSVEKSNLTGVVSYIFTLRISRENGEETRTCC</sequence>
<dbReference type="InterPro" id="IPR018839">
    <property type="entry name" value="Tscrpt-silencing_Clr2_C"/>
</dbReference>
<dbReference type="PANTHER" id="PTHR38046">
    <property type="entry name" value="CRYPTIC LOCI REGULATOR 2"/>
    <property type="match status" value="1"/>
</dbReference>
<dbReference type="GO" id="GO:0070824">
    <property type="term" value="C:SHREC complex"/>
    <property type="evidence" value="ECO:0007669"/>
    <property type="project" value="InterPro"/>
</dbReference>
<dbReference type="Pfam" id="PF10383">
    <property type="entry name" value="Clr2"/>
    <property type="match status" value="1"/>
</dbReference>
<keyword evidence="6" id="KW-1185">Reference proteome</keyword>
<gene>
    <name evidence="4" type="ORF">PGT21_036674</name>
    <name evidence="5" type="ORF">PGTUg99_029204</name>
</gene>
<dbReference type="GO" id="GO:0030466">
    <property type="term" value="P:silent mating-type cassette heterochromatin formation"/>
    <property type="evidence" value="ECO:0007669"/>
    <property type="project" value="TreeGrafter"/>
</dbReference>
<dbReference type="Pfam" id="PF16761">
    <property type="entry name" value="Clr2_transil"/>
    <property type="match status" value="1"/>
</dbReference>
<dbReference type="Proteomes" id="UP000324748">
    <property type="component" value="Unassembled WGS sequence"/>
</dbReference>
<feature type="region of interest" description="Disordered" evidence="1">
    <location>
        <begin position="180"/>
        <end position="200"/>
    </location>
</feature>
<evidence type="ECO:0000256" key="1">
    <source>
        <dbReference type="SAM" id="MobiDB-lite"/>
    </source>
</evidence>
<evidence type="ECO:0000313" key="5">
    <source>
        <dbReference type="EMBL" id="KAA1121488.1"/>
    </source>
</evidence>
<evidence type="ECO:0000313" key="4">
    <source>
        <dbReference type="EMBL" id="KAA1095220.1"/>
    </source>
</evidence>
<reference evidence="6 7" key="1">
    <citation type="submission" date="2019-05" db="EMBL/GenBank/DDBJ databases">
        <title>Emergence of the Ug99 lineage of the wheat stem rust pathogen through somatic hybridization.</title>
        <authorList>
            <person name="Li F."/>
            <person name="Upadhyaya N.M."/>
            <person name="Sperschneider J."/>
            <person name="Matny O."/>
            <person name="Nguyen-Phuc H."/>
            <person name="Mago R."/>
            <person name="Raley C."/>
            <person name="Miller M.E."/>
            <person name="Silverstein K.A.T."/>
            <person name="Henningsen E."/>
            <person name="Hirsch C.D."/>
            <person name="Visser B."/>
            <person name="Pretorius Z.A."/>
            <person name="Steffenson B.J."/>
            <person name="Schwessinger B."/>
            <person name="Dodds P.N."/>
            <person name="Figueroa M."/>
        </authorList>
    </citation>
    <scope>NUCLEOTIDE SEQUENCE [LARGE SCALE GENOMIC DNA]</scope>
    <source>
        <strain evidence="4">21-0</strain>
        <strain evidence="5 7">Ug99</strain>
    </source>
</reference>
<proteinExistence type="predicted"/>
<name>A0A5B0P409_PUCGR</name>
<dbReference type="AlphaFoldDB" id="A0A5B0P409"/>
<accession>A0A5B0P409</accession>
<evidence type="ECO:0000313" key="7">
    <source>
        <dbReference type="Proteomes" id="UP000325313"/>
    </source>
</evidence>
<feature type="compositionally biased region" description="Basic and acidic residues" evidence="1">
    <location>
        <begin position="188"/>
        <end position="200"/>
    </location>
</feature>
<evidence type="ECO:0000259" key="3">
    <source>
        <dbReference type="Pfam" id="PF16761"/>
    </source>
</evidence>
<feature type="domain" description="Cryptic loci regulator 2 N-terminal" evidence="3">
    <location>
        <begin position="103"/>
        <end position="167"/>
    </location>
</feature>
<dbReference type="GO" id="GO:0031934">
    <property type="term" value="C:mating-type region heterochromatin"/>
    <property type="evidence" value="ECO:0007669"/>
    <property type="project" value="TreeGrafter"/>
</dbReference>
<evidence type="ECO:0000313" key="6">
    <source>
        <dbReference type="Proteomes" id="UP000324748"/>
    </source>
</evidence>
<dbReference type="EMBL" id="VSWC01000079">
    <property type="protein sequence ID" value="KAA1095220.1"/>
    <property type="molecule type" value="Genomic_DNA"/>
</dbReference>
<dbReference type="OrthoDB" id="2421327at2759"/>
<dbReference type="InterPro" id="IPR038986">
    <property type="entry name" value="Clr2"/>
</dbReference>
<dbReference type="EMBL" id="VDEP01000238">
    <property type="protein sequence ID" value="KAA1121488.1"/>
    <property type="molecule type" value="Genomic_DNA"/>
</dbReference>
<dbReference type="GO" id="GO:0033553">
    <property type="term" value="C:rDNA heterochromatin"/>
    <property type="evidence" value="ECO:0007669"/>
    <property type="project" value="TreeGrafter"/>
</dbReference>
<protein>
    <recommendedName>
        <fullName evidence="8">Cryptic loci regulator 2 N-terminal domain-containing protein</fullName>
    </recommendedName>
</protein>
<dbReference type="Proteomes" id="UP000325313">
    <property type="component" value="Unassembled WGS sequence"/>
</dbReference>